<dbReference type="Proteomes" id="UP000218418">
    <property type="component" value="Chromosome"/>
</dbReference>
<accession>A0A1Z4LXU0</accession>
<dbReference type="AlphaFoldDB" id="A0A1Z4LXU0"/>
<gene>
    <name evidence="1" type="ORF">NIES267_55730</name>
</gene>
<organism evidence="1 2">
    <name type="scientific">Calothrix parasitica NIES-267</name>
    <dbReference type="NCBI Taxonomy" id="1973488"/>
    <lineage>
        <taxon>Bacteria</taxon>
        <taxon>Bacillati</taxon>
        <taxon>Cyanobacteriota</taxon>
        <taxon>Cyanophyceae</taxon>
        <taxon>Nostocales</taxon>
        <taxon>Calotrichaceae</taxon>
        <taxon>Calothrix</taxon>
    </lineage>
</organism>
<reference evidence="1 2" key="1">
    <citation type="submission" date="2017-06" db="EMBL/GenBank/DDBJ databases">
        <title>Genome sequencing of cyanobaciteial culture collection at National Institute for Environmental Studies (NIES).</title>
        <authorList>
            <person name="Hirose Y."/>
            <person name="Shimura Y."/>
            <person name="Fujisawa T."/>
            <person name="Nakamura Y."/>
            <person name="Kawachi M."/>
        </authorList>
    </citation>
    <scope>NUCLEOTIDE SEQUENCE [LARGE SCALE GENOMIC DNA]</scope>
    <source>
        <strain evidence="1 2">NIES-267</strain>
    </source>
</reference>
<name>A0A1Z4LXU0_9CYAN</name>
<dbReference type="EMBL" id="AP018227">
    <property type="protein sequence ID" value="BAY86067.1"/>
    <property type="molecule type" value="Genomic_DNA"/>
</dbReference>
<evidence type="ECO:0000313" key="1">
    <source>
        <dbReference type="EMBL" id="BAY86067.1"/>
    </source>
</evidence>
<keyword evidence="2" id="KW-1185">Reference proteome</keyword>
<proteinExistence type="predicted"/>
<evidence type="ECO:0000313" key="2">
    <source>
        <dbReference type="Proteomes" id="UP000218418"/>
    </source>
</evidence>
<protein>
    <submittedName>
        <fullName evidence="1">Uncharacterized protein</fullName>
    </submittedName>
</protein>
<sequence length="76" mass="9118">MRQPRLNSKKINRLVSNPVKLEDKLISEKEEERNNDIVYIEEIYERLDGSRYCLEFIKISPYFNSGSLDAWYISEM</sequence>